<evidence type="ECO:0000256" key="2">
    <source>
        <dbReference type="ARBA" id="ARBA00022741"/>
    </source>
</evidence>
<dbReference type="PANTHER" id="PTHR19375">
    <property type="entry name" value="HEAT SHOCK PROTEIN 70KDA"/>
    <property type="match status" value="1"/>
</dbReference>
<gene>
    <name evidence="5" type="ORF">AFK62_05095</name>
</gene>
<name>A0ABN4I5T0_9ENTR</name>
<dbReference type="PROSITE" id="PS00297">
    <property type="entry name" value="HSP70_1"/>
    <property type="match status" value="1"/>
</dbReference>
<dbReference type="Proteomes" id="UP000067320">
    <property type="component" value="Chromosome"/>
</dbReference>
<organism evidence="5 6">
    <name type="scientific">Cronobacter condimenti 1330</name>
    <dbReference type="NCBI Taxonomy" id="1073999"/>
    <lineage>
        <taxon>Bacteria</taxon>
        <taxon>Pseudomonadati</taxon>
        <taxon>Pseudomonadota</taxon>
        <taxon>Gammaproteobacteria</taxon>
        <taxon>Enterobacterales</taxon>
        <taxon>Enterobacteriaceae</taxon>
        <taxon>Cronobacter</taxon>
    </lineage>
</organism>
<sequence>METTTPLIGIDLGTSNSAVAWFTDGRATLIADGQKKVLTPSVVGLDDDGHLIVGEAAKARLVSHPTLTHASFKRYMGTDKVFTLGEHRFRAEELSALVLRKLKADAEVSLGCALTRAVITVPAWFNDIQRKAVKTAGHLAGLTVERLVNEPTAASLAYGLADNREQKFLVFDLGGGTFDVSIVDMFEGVIEVRASSGDARLGGDDFTDIIRQWMLSRYPDYQPDGMHHDEAQLVAHAESLKYQLTHQALATATFNAGGHDMTWQLDNDTFTDICQPLLARLKQPVIQALRDARFDIGDLDDVILVGGATRMPVVRQLAARMFGRFPRAELNPDEVVALGAGIQAGLASLDAALDDIVLTDVMPFSLGIETSRRNGERYDTGYFLPIIERNSFVPVSMFQSISTVYDNQRQLDIVVYQGEARRVSENILLDKFTLNIPPRPAGEVTVDVRFTYTLDGILEVECKVDGQEQVASLVIERAPGSLSPEEIQQRLAQLNALKIHPRDRPENRQLLAQASLRYEQTLGERRHLIDHYSGQFEQALESQDLRIIASARQALEQILAQFDDGLR</sequence>
<dbReference type="EMBL" id="CP012264">
    <property type="protein sequence ID" value="ALB61913.1"/>
    <property type="molecule type" value="Genomic_DNA"/>
</dbReference>
<dbReference type="InterPro" id="IPR013126">
    <property type="entry name" value="Hsp_70_fam"/>
</dbReference>
<dbReference type="Pfam" id="PF00012">
    <property type="entry name" value="HSP70"/>
    <property type="match status" value="2"/>
</dbReference>
<keyword evidence="2 4" id="KW-0547">Nucleotide-binding</keyword>
<evidence type="ECO:0000313" key="6">
    <source>
        <dbReference type="Proteomes" id="UP000067320"/>
    </source>
</evidence>
<dbReference type="Gene3D" id="3.30.420.40">
    <property type="match status" value="2"/>
</dbReference>
<proteinExistence type="inferred from homology"/>
<dbReference type="PROSITE" id="PS01036">
    <property type="entry name" value="HSP70_3"/>
    <property type="match status" value="1"/>
</dbReference>
<dbReference type="InterPro" id="IPR043129">
    <property type="entry name" value="ATPase_NBD"/>
</dbReference>
<dbReference type="InterPro" id="IPR018181">
    <property type="entry name" value="Heat_shock_70_CS"/>
</dbReference>
<dbReference type="InterPro" id="IPR029047">
    <property type="entry name" value="HSP70_peptide-bd_sf"/>
</dbReference>
<evidence type="ECO:0000256" key="4">
    <source>
        <dbReference type="RuleBase" id="RU003322"/>
    </source>
</evidence>
<evidence type="ECO:0000256" key="1">
    <source>
        <dbReference type="ARBA" id="ARBA00007381"/>
    </source>
</evidence>
<dbReference type="PRINTS" id="PR00301">
    <property type="entry name" value="HEATSHOCK70"/>
</dbReference>
<dbReference type="Gene3D" id="2.60.34.10">
    <property type="entry name" value="Substrate Binding Domain Of DNAk, Chain A, domain 1"/>
    <property type="match status" value="1"/>
</dbReference>
<reference evidence="6" key="2">
    <citation type="submission" date="2015-09" db="EMBL/GenBank/DDBJ databases">
        <title>Cronobacter genome sequencing and assembly.</title>
        <authorList>
            <person name="Descombes P."/>
            <person name="Baert L."/>
            <person name="Ngom-Bru C."/>
            <person name="Barretto C."/>
        </authorList>
    </citation>
    <scope>NUCLEOTIDE SEQUENCE [LARGE SCALE GENOMIC DNA]</scope>
    <source>
        <strain evidence="6">LMG 26250</strain>
    </source>
</reference>
<protein>
    <submittedName>
        <fullName evidence="5">Heat-shock protein Hsp70</fullName>
    </submittedName>
</protein>
<dbReference type="Gene3D" id="3.90.640.10">
    <property type="entry name" value="Actin, Chain A, domain 4"/>
    <property type="match status" value="1"/>
</dbReference>
<accession>A0ABN4I5T0</accession>
<comment type="similarity">
    <text evidence="1 4">Belongs to the heat shock protein 70 family.</text>
</comment>
<dbReference type="RefSeq" id="WP_053531748.1">
    <property type="nucleotide sequence ID" value="NZ_CP012264.1"/>
</dbReference>
<evidence type="ECO:0000313" key="5">
    <source>
        <dbReference type="EMBL" id="ALB61913.1"/>
    </source>
</evidence>
<dbReference type="SUPFAM" id="SSF100920">
    <property type="entry name" value="Heat shock protein 70kD (HSP70), peptide-binding domain"/>
    <property type="match status" value="1"/>
</dbReference>
<dbReference type="SUPFAM" id="SSF53067">
    <property type="entry name" value="Actin-like ATPase domain"/>
    <property type="match status" value="2"/>
</dbReference>
<keyword evidence="3 4" id="KW-0067">ATP-binding</keyword>
<keyword evidence="6" id="KW-1185">Reference proteome</keyword>
<evidence type="ECO:0000256" key="3">
    <source>
        <dbReference type="ARBA" id="ARBA00022840"/>
    </source>
</evidence>
<dbReference type="PROSITE" id="PS00329">
    <property type="entry name" value="HSP70_2"/>
    <property type="match status" value="1"/>
</dbReference>
<reference evidence="6" key="1">
    <citation type="submission" date="2015-07" db="EMBL/GenBank/DDBJ databases">
        <authorList>
            <person name="Moine D."/>
            <person name="Kassam M."/>
        </authorList>
    </citation>
    <scope>NUCLEOTIDE SEQUENCE [LARGE SCALE GENOMIC DNA]</scope>
    <source>
        <strain evidence="6">LMG 26250</strain>
    </source>
</reference>
<reference evidence="5 6" key="3">
    <citation type="journal article" date="2016" name="Genome Announc.">
        <title>Fully Closed Genome Sequences of Five Type Strains of the Genus Cronobacter and One Cronobacter sakazakii Strain.</title>
        <authorList>
            <person name="Moine D."/>
            <person name="Kassam M."/>
            <person name="Baert L."/>
            <person name="Tang Y."/>
            <person name="Barretto C."/>
            <person name="Ngom Bru C."/>
            <person name="Klijn A."/>
            <person name="Descombes P."/>
        </authorList>
    </citation>
    <scope>NUCLEOTIDE SEQUENCE [LARGE SCALE GENOMIC DNA]</scope>
    <source>
        <strain evidence="5 6">LMG 26250</strain>
    </source>
</reference>